<geneLocation type="plasmid" evidence="2 3">
    <name>unnamed1</name>
</geneLocation>
<proteinExistence type="predicted"/>
<dbReference type="EMBL" id="CP028272">
    <property type="protein sequence ID" value="QHM74066.1"/>
    <property type="molecule type" value="Genomic_DNA"/>
</dbReference>
<protein>
    <submittedName>
        <fullName evidence="2">Uncharacterized protein</fullName>
    </submittedName>
</protein>
<feature type="chain" id="PRO_5026755211" evidence="1">
    <location>
        <begin position="28"/>
        <end position="181"/>
    </location>
</feature>
<dbReference type="OrthoDB" id="6555748at2"/>
<keyword evidence="1" id="KW-0732">Signal</keyword>
<evidence type="ECO:0000313" key="2">
    <source>
        <dbReference type="EMBL" id="QHM74066.1"/>
    </source>
</evidence>
<reference evidence="2 3" key="1">
    <citation type="submission" date="2018-03" db="EMBL/GenBank/DDBJ databases">
        <title>Pantoea intestinalis SRCM103226 isolated form the mealworm.</title>
        <authorList>
            <person name="Jeong D.-Y."/>
            <person name="Kim J.W."/>
        </authorList>
    </citation>
    <scope>NUCLEOTIDE SEQUENCE [LARGE SCALE GENOMIC DNA]</scope>
    <source>
        <strain evidence="2 3">SRCM103226</strain>
        <plasmid evidence="2 3">unnamed1</plasmid>
    </source>
</reference>
<keyword evidence="3" id="KW-1185">Reference proteome</keyword>
<accession>A0A6P1Q522</accession>
<dbReference type="Proteomes" id="UP000464053">
    <property type="component" value="Plasmid unnamed1"/>
</dbReference>
<sequence length="181" mass="19522">MINRIRRIARGCCAVAALSGAASDAGAATREEVQRLDAAYPPGSVVVCRADLPGDGRDRLPTRLESRVIVVTRTADQTVGRGTVSWITGGHTSPGLTLTFTVTQRKSESGYYSRIDPASMVVSMPGAGPEGEKLVLDGMRQRLPAGEEFAPFSQTEITDFPSYITRKPGEPPIYCHKEKQE</sequence>
<evidence type="ECO:0000313" key="3">
    <source>
        <dbReference type="Proteomes" id="UP000464053"/>
    </source>
</evidence>
<name>A0A6P1Q522_9GAMM</name>
<dbReference type="AlphaFoldDB" id="A0A6P1Q522"/>
<keyword evidence="2" id="KW-0614">Plasmid</keyword>
<dbReference type="RefSeq" id="WP_160623807.1">
    <property type="nucleotide sequence ID" value="NZ_CP028272.1"/>
</dbReference>
<organism evidence="2 3">
    <name type="scientific">Mixta intestinalis</name>
    <dbReference type="NCBI Taxonomy" id="1615494"/>
    <lineage>
        <taxon>Bacteria</taxon>
        <taxon>Pseudomonadati</taxon>
        <taxon>Pseudomonadota</taxon>
        <taxon>Gammaproteobacteria</taxon>
        <taxon>Enterobacterales</taxon>
        <taxon>Erwiniaceae</taxon>
        <taxon>Mixta</taxon>
    </lineage>
</organism>
<dbReference type="KEGG" id="mint:C7M51_04427"/>
<gene>
    <name evidence="2" type="ORF">C7M51_04427</name>
</gene>
<evidence type="ECO:0000256" key="1">
    <source>
        <dbReference type="SAM" id="SignalP"/>
    </source>
</evidence>
<feature type="signal peptide" evidence="1">
    <location>
        <begin position="1"/>
        <end position="27"/>
    </location>
</feature>